<feature type="compositionally biased region" description="Basic and acidic residues" evidence="1">
    <location>
        <begin position="20"/>
        <end position="33"/>
    </location>
</feature>
<protein>
    <submittedName>
        <fullName evidence="3">Uncharacterized protein</fullName>
    </submittedName>
</protein>
<gene>
    <name evidence="3" type="ORF">GCM10023216_24130</name>
</gene>
<feature type="transmembrane region" description="Helical" evidence="2">
    <location>
        <begin position="66"/>
        <end position="85"/>
    </location>
</feature>
<dbReference type="EMBL" id="BAABID010000010">
    <property type="protein sequence ID" value="GAA4731257.1"/>
    <property type="molecule type" value="Genomic_DNA"/>
</dbReference>
<keyword evidence="2" id="KW-0812">Transmembrane</keyword>
<keyword evidence="2" id="KW-1133">Transmembrane helix</keyword>
<organism evidence="3 4">
    <name type="scientific">Isoptericola chiayiensis</name>
    <dbReference type="NCBI Taxonomy" id="579446"/>
    <lineage>
        <taxon>Bacteria</taxon>
        <taxon>Bacillati</taxon>
        <taxon>Actinomycetota</taxon>
        <taxon>Actinomycetes</taxon>
        <taxon>Micrococcales</taxon>
        <taxon>Promicromonosporaceae</taxon>
        <taxon>Isoptericola</taxon>
    </lineage>
</organism>
<evidence type="ECO:0000256" key="2">
    <source>
        <dbReference type="SAM" id="Phobius"/>
    </source>
</evidence>
<dbReference type="RefSeq" id="WP_172148914.1">
    <property type="nucleotide sequence ID" value="NZ_BAABID010000010.1"/>
</dbReference>
<name>A0ABP8YKT4_9MICO</name>
<feature type="compositionally biased region" description="Basic and acidic residues" evidence="1">
    <location>
        <begin position="49"/>
        <end position="58"/>
    </location>
</feature>
<reference evidence="4" key="1">
    <citation type="journal article" date="2019" name="Int. J. Syst. Evol. Microbiol.">
        <title>The Global Catalogue of Microorganisms (GCM) 10K type strain sequencing project: providing services to taxonomists for standard genome sequencing and annotation.</title>
        <authorList>
            <consortium name="The Broad Institute Genomics Platform"/>
            <consortium name="The Broad Institute Genome Sequencing Center for Infectious Disease"/>
            <person name="Wu L."/>
            <person name="Ma J."/>
        </authorList>
    </citation>
    <scope>NUCLEOTIDE SEQUENCE [LARGE SCALE GENOMIC DNA]</scope>
    <source>
        <strain evidence="4">JCM 18063</strain>
    </source>
</reference>
<feature type="region of interest" description="Disordered" evidence="1">
    <location>
        <begin position="387"/>
        <end position="426"/>
    </location>
</feature>
<dbReference type="Proteomes" id="UP001500956">
    <property type="component" value="Unassembled WGS sequence"/>
</dbReference>
<accession>A0ABP8YKT4</accession>
<evidence type="ECO:0000313" key="3">
    <source>
        <dbReference type="EMBL" id="GAA4731257.1"/>
    </source>
</evidence>
<sequence>MDERDEALDGLSAADPAADVETRHGVLRAKVDRLAGTGAGAPADGGTDETPRDDLATRRDRRRAPWLVAAGVVGAVLVGGGGYALGSAGTSGDVVAEQDAADGTVAVGEADALPPLTLEGGPTGGTASPEGAADAARSTMLPGYGVGGRATFDQEGLSTIGTTATAYAYDATAVATRAGAAQVAADLGVEGAPRWEGGAWAVGPTDGTGPTLYLSADATAHVSVSYPGRDPWRCEDARTQDLEDSGASSSSLGDGGAGDGGEVSAVEPVCATPGGSVPVDAAAAALRELMSDAGVDPAGFELEAAESGDVTRWVTAHQVVDGRRTGAAWSASVGPDGVVSGDGFLAATVPLGDYPVVSPAEAVERLSDPRFGQNLWPIAYAAQEPASDTVTGLEPAPLPEPDLPQDPGEPTAPPAPPSSGSDLPWPVRDVTITAATLGLAQEHGDGGTLLLPAYELRDADGNLWTVVAVAEDALDMTAP</sequence>
<feature type="region of interest" description="Disordered" evidence="1">
    <location>
        <begin position="240"/>
        <end position="269"/>
    </location>
</feature>
<evidence type="ECO:0000313" key="4">
    <source>
        <dbReference type="Proteomes" id="UP001500956"/>
    </source>
</evidence>
<proteinExistence type="predicted"/>
<feature type="region of interest" description="Disordered" evidence="1">
    <location>
        <begin position="113"/>
        <end position="132"/>
    </location>
</feature>
<evidence type="ECO:0000256" key="1">
    <source>
        <dbReference type="SAM" id="MobiDB-lite"/>
    </source>
</evidence>
<keyword evidence="4" id="KW-1185">Reference proteome</keyword>
<keyword evidence="2" id="KW-0472">Membrane</keyword>
<comment type="caution">
    <text evidence="3">The sequence shown here is derived from an EMBL/GenBank/DDBJ whole genome shotgun (WGS) entry which is preliminary data.</text>
</comment>
<feature type="region of interest" description="Disordered" evidence="1">
    <location>
        <begin position="1"/>
        <end position="59"/>
    </location>
</feature>